<evidence type="ECO:0000313" key="3">
    <source>
        <dbReference type="Proteomes" id="UP001498398"/>
    </source>
</evidence>
<comment type="caution">
    <text evidence="2">The sequence shown here is derived from an EMBL/GenBank/DDBJ whole genome shotgun (WGS) entry which is preliminary data.</text>
</comment>
<name>A0ABR1J7V2_9AGAR</name>
<proteinExistence type="predicted"/>
<dbReference type="EMBL" id="JBANRG010000032">
    <property type="protein sequence ID" value="KAK7451109.1"/>
    <property type="molecule type" value="Genomic_DNA"/>
</dbReference>
<sequence>MVYRNPFLDIQAYDSSDDEEQTPSVIGDEGFIAGGDGEEEDRGWEAGNDIGVRWEDEDAPTEESNRLSGTAFLDDMERRYDPHNLRSKLPVLIPSTNNVLNKPVLHRDLVNKAILMSEQKKLFWKIKCTPGRETEIVFDIINNFLPSDRLTAQRYIDLFASRPDVDADNLIMVLKSALAVESVLDSVMAMVDQAVAQKPKRSEPGSKEPVTDYPPEQAFQYLLSFAQSETGTIPEAEAELLRILKLDTLPQAWSTAIGKAVVEPCTDADIALRALLALKNDLVPSGLHPAPLSPPIPSFSCGPVSEATLLCGIGAYHLFSAFTAPDISGAVYLEAYLGDDPQNTPIIEFLRQHSAVLKVGNICLD</sequence>
<organism evidence="2 3">
    <name type="scientific">Marasmiellus scandens</name>
    <dbReference type="NCBI Taxonomy" id="2682957"/>
    <lineage>
        <taxon>Eukaryota</taxon>
        <taxon>Fungi</taxon>
        <taxon>Dikarya</taxon>
        <taxon>Basidiomycota</taxon>
        <taxon>Agaricomycotina</taxon>
        <taxon>Agaricomycetes</taxon>
        <taxon>Agaricomycetidae</taxon>
        <taxon>Agaricales</taxon>
        <taxon>Marasmiineae</taxon>
        <taxon>Omphalotaceae</taxon>
        <taxon>Marasmiellus</taxon>
    </lineage>
</organism>
<accession>A0ABR1J7V2</accession>
<gene>
    <name evidence="2" type="ORF">VKT23_012785</name>
</gene>
<feature type="region of interest" description="Disordered" evidence="1">
    <location>
        <begin position="13"/>
        <end position="42"/>
    </location>
</feature>
<evidence type="ECO:0000313" key="2">
    <source>
        <dbReference type="EMBL" id="KAK7451109.1"/>
    </source>
</evidence>
<evidence type="ECO:0000256" key="1">
    <source>
        <dbReference type="SAM" id="MobiDB-lite"/>
    </source>
</evidence>
<dbReference type="Proteomes" id="UP001498398">
    <property type="component" value="Unassembled WGS sequence"/>
</dbReference>
<protein>
    <submittedName>
        <fullName evidence="2">Uncharacterized protein</fullName>
    </submittedName>
</protein>
<keyword evidence="3" id="KW-1185">Reference proteome</keyword>
<reference evidence="2 3" key="1">
    <citation type="submission" date="2024-01" db="EMBL/GenBank/DDBJ databases">
        <title>A draft genome for the cacao thread blight pathogen Marasmiellus scandens.</title>
        <authorList>
            <person name="Baruah I.K."/>
            <person name="Leung J."/>
            <person name="Bukari Y."/>
            <person name="Amoako-Attah I."/>
            <person name="Meinhardt L.W."/>
            <person name="Bailey B.A."/>
            <person name="Cohen S.P."/>
        </authorList>
    </citation>
    <scope>NUCLEOTIDE SEQUENCE [LARGE SCALE GENOMIC DNA]</scope>
    <source>
        <strain evidence="2 3">GH-19</strain>
    </source>
</reference>